<organism evidence="1 2">
    <name type="scientific">Trifolium medium</name>
    <dbReference type="NCBI Taxonomy" id="97028"/>
    <lineage>
        <taxon>Eukaryota</taxon>
        <taxon>Viridiplantae</taxon>
        <taxon>Streptophyta</taxon>
        <taxon>Embryophyta</taxon>
        <taxon>Tracheophyta</taxon>
        <taxon>Spermatophyta</taxon>
        <taxon>Magnoliopsida</taxon>
        <taxon>eudicotyledons</taxon>
        <taxon>Gunneridae</taxon>
        <taxon>Pentapetalae</taxon>
        <taxon>rosids</taxon>
        <taxon>fabids</taxon>
        <taxon>Fabales</taxon>
        <taxon>Fabaceae</taxon>
        <taxon>Papilionoideae</taxon>
        <taxon>50 kb inversion clade</taxon>
        <taxon>NPAAA clade</taxon>
        <taxon>Hologalegina</taxon>
        <taxon>IRL clade</taxon>
        <taxon>Trifolieae</taxon>
        <taxon>Trifolium</taxon>
    </lineage>
</organism>
<sequence length="19" mass="1919">GLHEKLQGALGLEVLALAS</sequence>
<dbReference type="Proteomes" id="UP000265520">
    <property type="component" value="Unassembled WGS sequence"/>
</dbReference>
<dbReference type="EMBL" id="LXQA010697317">
    <property type="protein sequence ID" value="MCI66535.1"/>
    <property type="molecule type" value="Genomic_DNA"/>
</dbReference>
<accession>A0A392U3C6</accession>
<evidence type="ECO:0000313" key="2">
    <source>
        <dbReference type="Proteomes" id="UP000265520"/>
    </source>
</evidence>
<keyword evidence="2" id="KW-1185">Reference proteome</keyword>
<feature type="non-terminal residue" evidence="1">
    <location>
        <position position="1"/>
    </location>
</feature>
<proteinExistence type="predicted"/>
<dbReference type="AlphaFoldDB" id="A0A392U3C6"/>
<comment type="caution">
    <text evidence="1">The sequence shown here is derived from an EMBL/GenBank/DDBJ whole genome shotgun (WGS) entry which is preliminary data.</text>
</comment>
<protein>
    <submittedName>
        <fullName evidence="1">Uncharacterized protein</fullName>
    </submittedName>
</protein>
<evidence type="ECO:0000313" key="1">
    <source>
        <dbReference type="EMBL" id="MCI66535.1"/>
    </source>
</evidence>
<name>A0A392U3C6_9FABA</name>
<reference evidence="1 2" key="1">
    <citation type="journal article" date="2018" name="Front. Plant Sci.">
        <title>Red Clover (Trifolium pratense) and Zigzag Clover (T. medium) - A Picture of Genomic Similarities and Differences.</title>
        <authorList>
            <person name="Dluhosova J."/>
            <person name="Istvanek J."/>
            <person name="Nedelnik J."/>
            <person name="Repkova J."/>
        </authorList>
    </citation>
    <scope>NUCLEOTIDE SEQUENCE [LARGE SCALE GENOMIC DNA]</scope>
    <source>
        <strain evidence="2">cv. 10/8</strain>
        <tissue evidence="1">Leaf</tissue>
    </source>
</reference>